<dbReference type="EMBL" id="CYZU01000066">
    <property type="protein sequence ID" value="CUP20792.1"/>
    <property type="molecule type" value="Genomic_DNA"/>
</dbReference>
<organism evidence="2 3">
    <name type="scientific">Faecalicatena contorta</name>
    <dbReference type="NCBI Taxonomy" id="39482"/>
    <lineage>
        <taxon>Bacteria</taxon>
        <taxon>Bacillati</taxon>
        <taxon>Bacillota</taxon>
        <taxon>Clostridia</taxon>
        <taxon>Lachnospirales</taxon>
        <taxon>Lachnospiraceae</taxon>
        <taxon>Faecalicatena</taxon>
    </lineage>
</organism>
<sequence>MKQIKVKILDTNLEAPLMSPKLIRKFEEEKHKVVDKANAAKDISDEATAIEMQCNAVIEFVDDIFGKGSARAVFGEETDLLTCLEAFEELMNMYETQVNPIVEKFTHNAMLRIEGKK</sequence>
<dbReference type="RefSeq" id="WP_055155049.1">
    <property type="nucleotide sequence ID" value="NZ_CYZU01000066.1"/>
</dbReference>
<accession>A0A174L940</accession>
<reference evidence="2 3" key="1">
    <citation type="submission" date="2015-09" db="EMBL/GenBank/DDBJ databases">
        <authorList>
            <consortium name="Pathogen Informatics"/>
        </authorList>
    </citation>
    <scope>NUCLEOTIDE SEQUENCE [LARGE SCALE GENOMIC DNA]</scope>
    <source>
        <strain evidence="2 3">2789STDY5834876</strain>
    </source>
</reference>
<dbReference type="STRING" id="39482.ERS852491_04554"/>
<evidence type="ECO:0000259" key="1">
    <source>
        <dbReference type="Pfam" id="PF20378"/>
    </source>
</evidence>
<dbReference type="Proteomes" id="UP000095544">
    <property type="component" value="Unassembled WGS sequence"/>
</dbReference>
<feature type="domain" description="DUF6673" evidence="1">
    <location>
        <begin position="21"/>
        <end position="106"/>
    </location>
</feature>
<dbReference type="InterPro" id="IPR046655">
    <property type="entry name" value="DUF6673"/>
</dbReference>
<proteinExistence type="predicted"/>
<gene>
    <name evidence="2" type="ORF">ERS852491_04554</name>
</gene>
<dbReference type="AlphaFoldDB" id="A0A174L940"/>
<evidence type="ECO:0000313" key="2">
    <source>
        <dbReference type="EMBL" id="CUP20792.1"/>
    </source>
</evidence>
<dbReference type="Pfam" id="PF20378">
    <property type="entry name" value="DUF6673"/>
    <property type="match status" value="1"/>
</dbReference>
<protein>
    <recommendedName>
        <fullName evidence="1">DUF6673 domain-containing protein</fullName>
    </recommendedName>
</protein>
<dbReference type="OrthoDB" id="2064118at2"/>
<evidence type="ECO:0000313" key="3">
    <source>
        <dbReference type="Proteomes" id="UP000095544"/>
    </source>
</evidence>
<name>A0A174L940_9FIRM</name>